<dbReference type="Proteomes" id="UP000529946">
    <property type="component" value="Unassembled WGS sequence"/>
</dbReference>
<feature type="region of interest" description="Disordered" evidence="2">
    <location>
        <begin position="159"/>
        <end position="206"/>
    </location>
</feature>
<evidence type="ECO:0000313" key="4">
    <source>
        <dbReference type="EMBL" id="MBB4081328.1"/>
    </source>
</evidence>
<dbReference type="Pfam" id="PF17289">
    <property type="entry name" value="Terminase_6C"/>
    <property type="match status" value="1"/>
</dbReference>
<dbReference type="Gene3D" id="3.40.50.300">
    <property type="entry name" value="P-loop containing nucleotide triphosphate hydrolases"/>
    <property type="match status" value="1"/>
</dbReference>
<reference evidence="4 5" key="1">
    <citation type="submission" date="2020-08" db="EMBL/GenBank/DDBJ databases">
        <title>Genomic Encyclopedia of Type Strains, Phase IV (KMG-IV): sequencing the most valuable type-strain genomes for metagenomic binning, comparative biology and taxonomic classification.</title>
        <authorList>
            <person name="Goeker M."/>
        </authorList>
    </citation>
    <scope>NUCLEOTIDE SEQUENCE [LARGE SCALE GENOMIC DNA]</scope>
    <source>
        <strain evidence="4 5">DSM 23960</strain>
    </source>
</reference>
<name>A0A7W6JBW4_9CAUL</name>
<evidence type="ECO:0000259" key="3">
    <source>
        <dbReference type="Pfam" id="PF17289"/>
    </source>
</evidence>
<evidence type="ECO:0000256" key="1">
    <source>
        <dbReference type="ARBA" id="ARBA00022612"/>
    </source>
</evidence>
<dbReference type="EMBL" id="JACIDM010000001">
    <property type="protein sequence ID" value="MBB4081328.1"/>
    <property type="molecule type" value="Genomic_DNA"/>
</dbReference>
<keyword evidence="5" id="KW-1185">Reference proteome</keyword>
<dbReference type="AlphaFoldDB" id="A0A7W6JBW4"/>
<feature type="domain" description="Terminase large subunit gp17-like C-terminal" evidence="3">
    <location>
        <begin position="294"/>
        <end position="444"/>
    </location>
</feature>
<sequence length="458" mass="47795">MSAEVLGAAAWAAASHEGQRAPAGDWRTWVFLGGRGAGKTRAGAEWVWATACALGAGGRIALVAPTLHDARAVMVEGPSGVLNLPFRSGAVFEPSLRRVRFPGGALGLLFSAEEPERLRGPQFHAAWGDEVCAWGRGEEVLAMLRLGLRLEWPVRASDSLVGRGPSAPSGTSRPDAAWASPHPGAQAASDRVASGSAPQLVLTSTPKPGRLMRGVLGEVGCVRTDAGTRANAANLAPGFLAAMEDLYGGTRRAAQELEGKLLEAEGALFRHEDIERARAWGESYVGPCERVVVAVDPPAGTLSGRPRDACGIVAAGRLGDRFVVLEDRTAAGLSPEGWADRVRRTAEAHKAAKVVVEANQGGAMCEAVLKACGLTVPVRRVHASLGKAARAEPVAALYEQGRVAHLPGPGPGLEALEEELMGLGSEGAGGGSPDRADALVWAITELMRPRRRPGVWVL</sequence>
<gene>
    <name evidence="4" type="ORF">GGR12_000167</name>
</gene>
<dbReference type="RefSeq" id="WP_246328700.1">
    <property type="nucleotide sequence ID" value="NZ_BAAAER010000002.1"/>
</dbReference>
<keyword evidence="1" id="KW-1188">Viral release from host cell</keyword>
<organism evidence="4 5">
    <name type="scientific">Brevundimonas lenta</name>
    <dbReference type="NCBI Taxonomy" id="424796"/>
    <lineage>
        <taxon>Bacteria</taxon>
        <taxon>Pseudomonadati</taxon>
        <taxon>Pseudomonadota</taxon>
        <taxon>Alphaproteobacteria</taxon>
        <taxon>Caulobacterales</taxon>
        <taxon>Caulobacteraceae</taxon>
        <taxon>Brevundimonas</taxon>
    </lineage>
</organism>
<evidence type="ECO:0000313" key="5">
    <source>
        <dbReference type="Proteomes" id="UP000529946"/>
    </source>
</evidence>
<dbReference type="InterPro" id="IPR027417">
    <property type="entry name" value="P-loop_NTPase"/>
</dbReference>
<dbReference type="InterPro" id="IPR035421">
    <property type="entry name" value="Terminase_6C"/>
</dbReference>
<comment type="caution">
    <text evidence="4">The sequence shown here is derived from an EMBL/GenBank/DDBJ whole genome shotgun (WGS) entry which is preliminary data.</text>
</comment>
<accession>A0A7W6JBW4</accession>
<proteinExistence type="predicted"/>
<evidence type="ECO:0000256" key="2">
    <source>
        <dbReference type="SAM" id="MobiDB-lite"/>
    </source>
</evidence>
<dbReference type="Pfam" id="PF03237">
    <property type="entry name" value="Terminase_6N"/>
    <property type="match status" value="1"/>
</dbReference>
<protein>
    <submittedName>
        <fullName evidence="4">Phage terminase large subunit-like protein</fullName>
    </submittedName>
</protein>
<dbReference type="Gene3D" id="3.30.420.240">
    <property type="match status" value="1"/>
</dbReference>